<dbReference type="InterPro" id="IPR018929">
    <property type="entry name" value="DUF2510"/>
</dbReference>
<protein>
    <submittedName>
        <fullName evidence="3">DUF2510 domain-containing protein</fullName>
    </submittedName>
</protein>
<proteinExistence type="predicted"/>
<evidence type="ECO:0000256" key="1">
    <source>
        <dbReference type="SAM" id="Phobius"/>
    </source>
</evidence>
<organism evidence="3 4">
    <name type="scientific">Leucobacter ruminantium</name>
    <dbReference type="NCBI Taxonomy" id="1289170"/>
    <lineage>
        <taxon>Bacteria</taxon>
        <taxon>Bacillati</taxon>
        <taxon>Actinomycetota</taxon>
        <taxon>Actinomycetes</taxon>
        <taxon>Micrococcales</taxon>
        <taxon>Microbacteriaceae</taxon>
        <taxon>Leucobacter</taxon>
    </lineage>
</organism>
<keyword evidence="1" id="KW-0812">Transmembrane</keyword>
<dbReference type="EMBL" id="JAGDYL010000002">
    <property type="protein sequence ID" value="MBO1804094.1"/>
    <property type="molecule type" value="Genomic_DNA"/>
</dbReference>
<dbReference type="RefSeq" id="WP_208044592.1">
    <property type="nucleotide sequence ID" value="NZ_JAGDYL010000002.1"/>
</dbReference>
<reference evidence="3" key="1">
    <citation type="submission" date="2021-03" db="EMBL/GenBank/DDBJ databases">
        <title>Leucobacter chromiisoli sp. nov., isolated from chromium-containing soil of chemical plant.</title>
        <authorList>
            <person name="Xu Z."/>
        </authorList>
    </citation>
    <scope>NUCLEOTIDE SEQUENCE</scope>
    <source>
        <strain evidence="3">A2</strain>
    </source>
</reference>
<keyword evidence="4" id="KW-1185">Reference proteome</keyword>
<keyword evidence="1" id="KW-0472">Membrane</keyword>
<name>A0A939LSU6_9MICO</name>
<sequence length="383" mass="40544">MTHLPPAAGWYPDPEHSNQQRYWDGANWTEHVHALSPQQAASSPPAQAASPATTRPRRGWIVWVAAGAVVLLGIIATGVWGVTQFASGSFGGAFGASSKVKLSEADFYQRELKNLRASLPEVNVALEQPSMSGGVRVSPGYTAAARTYVEDVIADVEQEGQTEFDTLDDAESYAYSTLGADISERTSGLLYGGIGTDLATTGFPQDPAVVALEQQIAAQPVTAGADGSYREAAESLAALVGSTITTDQAAAGCGADVPDPNGIETLAFVCLGTEEGWGLITYTPAGMQRVNEPSFVNTMRHEIAHKLIYVQCGEQVGQTWAEEYGEGVTNSYAAIYLGADREELANSGRADPAYIMNETTDAKARAIHESDLACFDGDTLPDQ</sequence>
<comment type="caution">
    <text evidence="3">The sequence shown here is derived from an EMBL/GenBank/DDBJ whole genome shotgun (WGS) entry which is preliminary data.</text>
</comment>
<feature type="domain" description="DUF2510" evidence="2">
    <location>
        <begin position="8"/>
        <end position="41"/>
    </location>
</feature>
<keyword evidence="1" id="KW-1133">Transmembrane helix</keyword>
<evidence type="ECO:0000313" key="4">
    <source>
        <dbReference type="Proteomes" id="UP000664398"/>
    </source>
</evidence>
<evidence type="ECO:0000313" key="3">
    <source>
        <dbReference type="EMBL" id="MBO1804094.1"/>
    </source>
</evidence>
<dbReference type="Proteomes" id="UP000664398">
    <property type="component" value="Unassembled WGS sequence"/>
</dbReference>
<accession>A0A939LSU6</accession>
<feature type="transmembrane region" description="Helical" evidence="1">
    <location>
        <begin position="60"/>
        <end position="82"/>
    </location>
</feature>
<gene>
    <name evidence="3" type="ORF">J4H91_02015</name>
</gene>
<dbReference type="Pfam" id="PF10708">
    <property type="entry name" value="DUF2510"/>
    <property type="match status" value="1"/>
</dbReference>
<evidence type="ECO:0000259" key="2">
    <source>
        <dbReference type="Pfam" id="PF10708"/>
    </source>
</evidence>
<dbReference type="AlphaFoldDB" id="A0A939LSU6"/>